<dbReference type="InterPro" id="IPR029483">
    <property type="entry name" value="GH97_C"/>
</dbReference>
<keyword evidence="6" id="KW-0732">Signal</keyword>
<dbReference type="InterPro" id="IPR013785">
    <property type="entry name" value="Aldolase_TIM"/>
</dbReference>
<dbReference type="Pfam" id="PF10566">
    <property type="entry name" value="Glyco_hydro_97"/>
    <property type="match status" value="1"/>
</dbReference>
<evidence type="ECO:0000259" key="7">
    <source>
        <dbReference type="Pfam" id="PF10566"/>
    </source>
</evidence>
<feature type="domain" description="Glycosyl-hydrolase 97 C-terminal oligomerisation" evidence="9">
    <location>
        <begin position="568"/>
        <end position="664"/>
    </location>
</feature>
<dbReference type="PANTHER" id="PTHR35803:SF2">
    <property type="entry name" value="RETAINING ALPHA-GALACTOSIDASE"/>
    <property type="match status" value="1"/>
</dbReference>
<dbReference type="EMBL" id="VWFO01000012">
    <property type="protein sequence ID" value="KAA4664256.1"/>
    <property type="molecule type" value="Genomic_DNA"/>
</dbReference>
<evidence type="ECO:0000259" key="8">
    <source>
        <dbReference type="Pfam" id="PF14508"/>
    </source>
</evidence>
<evidence type="ECO:0000256" key="6">
    <source>
        <dbReference type="SAM" id="SignalP"/>
    </source>
</evidence>
<dbReference type="InterPro" id="IPR013780">
    <property type="entry name" value="Glyco_hydro_b"/>
</dbReference>
<comment type="caution">
    <text evidence="10">The sequence shown here is derived from an EMBL/GenBank/DDBJ whole genome shotgun (WGS) entry which is preliminary data.</text>
</comment>
<evidence type="ECO:0000256" key="1">
    <source>
        <dbReference type="ARBA" id="ARBA00001913"/>
    </source>
</evidence>
<dbReference type="RefSeq" id="WP_061448170.1">
    <property type="nucleotide sequence ID" value="NZ_CAXTIO010000015.1"/>
</dbReference>
<feature type="chain" id="PRO_5042681894" evidence="6">
    <location>
        <begin position="22"/>
        <end position="664"/>
    </location>
</feature>
<dbReference type="InterPro" id="IPR052720">
    <property type="entry name" value="Glycosyl_hydrolase_97"/>
</dbReference>
<gene>
    <name evidence="10" type="ORF">F3B98_12145</name>
    <name evidence="11" type="ORF">PO382_18795</name>
</gene>
<dbReference type="InterPro" id="IPR029486">
    <property type="entry name" value="GH97_N"/>
</dbReference>
<dbReference type="SUPFAM" id="SSF51445">
    <property type="entry name" value="(Trans)glycosidases"/>
    <property type="match status" value="1"/>
</dbReference>
<reference evidence="11" key="2">
    <citation type="submission" date="2022-10" db="EMBL/GenBank/DDBJ databases">
        <title>Human gut microbiome strain richness.</title>
        <authorList>
            <person name="Chen-Liaw A."/>
        </authorList>
    </citation>
    <scope>NUCLEOTIDE SEQUENCE</scope>
    <source>
        <strain evidence="11">BSD2780120875st1_E1_BSD2780120875_150330</strain>
    </source>
</reference>
<evidence type="ECO:0000313" key="12">
    <source>
        <dbReference type="Proteomes" id="UP000435985"/>
    </source>
</evidence>
<protein>
    <submittedName>
        <fullName evidence="10">Glycoside hydrolase family 97 protein</fullName>
    </submittedName>
</protein>
<organism evidence="10 12">
    <name type="scientific">Bacteroides ovatus</name>
    <dbReference type="NCBI Taxonomy" id="28116"/>
    <lineage>
        <taxon>Bacteria</taxon>
        <taxon>Pseudomonadati</taxon>
        <taxon>Bacteroidota</taxon>
        <taxon>Bacteroidia</taxon>
        <taxon>Bacteroidales</taxon>
        <taxon>Bacteroidaceae</taxon>
        <taxon>Bacteroides</taxon>
    </lineage>
</organism>
<evidence type="ECO:0000313" key="10">
    <source>
        <dbReference type="EMBL" id="KAA4664256.1"/>
    </source>
</evidence>
<dbReference type="InterPro" id="IPR014718">
    <property type="entry name" value="GH-type_carb-bd"/>
</dbReference>
<keyword evidence="4" id="KW-0106">Calcium</keyword>
<keyword evidence="3 10" id="KW-0378">Hydrolase</keyword>
<dbReference type="STRING" id="28116.Bovatus_02431"/>
<evidence type="ECO:0000256" key="4">
    <source>
        <dbReference type="ARBA" id="ARBA00022837"/>
    </source>
</evidence>
<sequence length="664" mass="75224">MKKLKILLFLCVVACTLTVQAQKQFTLNSPDGKLQTTITVGDKLTYDIHCDGRQILASSPISMTLENGEVWGEKAKLAGTSGKKVDQMIPSPFYRANELRDYYNELTLRFKKDWNVEFRAYNDGIAYRFVSRSKKPFNVVDETVDYRFPSDMVASVPYVKAGKDGDYESQYFNSFENTYTTDRLSKLNKKRLMFLPLVVDAGEGVKICITESGLENYPGLYLSAAEGEKRLTGQFAPYPKKTVQGGHNQLQMLVKEREAYIAKVDNPRSFPWRMSIVTTSDKDLAASNLSYLLAAPSRLTDISWIKPGKVAWDWWNNWNLDGVDFITGVNNPTYKAYIDFASANGIEYVILDEGWAVNLQADLMQVVKDINLKELVDYAASKNVGIILWAGYYAFDRDMENVCRYFADMGVKGFKVDFMDRDDQYMTAFNYRAAETCAKYKLILDLHGTHKPAGLNRTYPNVLNFEGVNGLEQMKWSPASVDQVKYDVLLPFTRQVSGPMDYTQGAMRNASKGNYYPCNSEPMSQGTRCRQLALYVVFESPFNMLCDAPSNYMREPESTEFIANIPTVWDESIVLDGKMGEYIVTARRAGNVWYVGGITDWTARDIEVDCSFLGDKTYDATLFKDGVNAHRVGRDYKCESFRIKNDSKLKIHLAPGGGFALKIK</sequence>
<keyword evidence="5" id="KW-0326">Glycosidase</keyword>
<accession>A0A139L454</accession>
<feature type="domain" description="Glycosyl-hydrolase 97 catalytic" evidence="7">
    <location>
        <begin position="314"/>
        <end position="468"/>
    </location>
</feature>
<evidence type="ECO:0000256" key="5">
    <source>
        <dbReference type="ARBA" id="ARBA00023295"/>
    </source>
</evidence>
<comment type="subunit">
    <text evidence="2">Monomer.</text>
</comment>
<dbReference type="Proteomes" id="UP001219389">
    <property type="component" value="Unassembled WGS sequence"/>
</dbReference>
<dbReference type="EMBL" id="JAQNZF010000029">
    <property type="protein sequence ID" value="MDC2744270.1"/>
    <property type="molecule type" value="Genomic_DNA"/>
</dbReference>
<dbReference type="GO" id="GO:0016798">
    <property type="term" value="F:hydrolase activity, acting on glycosyl bonds"/>
    <property type="evidence" value="ECO:0007669"/>
    <property type="project" value="UniProtKB-KW"/>
</dbReference>
<dbReference type="Pfam" id="PF14509">
    <property type="entry name" value="GH97_C"/>
    <property type="match status" value="1"/>
</dbReference>
<evidence type="ECO:0000256" key="2">
    <source>
        <dbReference type="ARBA" id="ARBA00011245"/>
    </source>
</evidence>
<dbReference type="InterPro" id="IPR017853">
    <property type="entry name" value="GH"/>
</dbReference>
<evidence type="ECO:0000313" key="11">
    <source>
        <dbReference type="EMBL" id="MDC2744270.1"/>
    </source>
</evidence>
<dbReference type="Pfam" id="PF14508">
    <property type="entry name" value="GH97_N"/>
    <property type="match status" value="1"/>
</dbReference>
<evidence type="ECO:0000256" key="3">
    <source>
        <dbReference type="ARBA" id="ARBA00022801"/>
    </source>
</evidence>
<proteinExistence type="predicted"/>
<dbReference type="Gene3D" id="2.60.40.1180">
    <property type="entry name" value="Golgi alpha-mannosidase II"/>
    <property type="match status" value="1"/>
</dbReference>
<dbReference type="Proteomes" id="UP000435985">
    <property type="component" value="Unassembled WGS sequence"/>
</dbReference>
<reference evidence="10 12" key="1">
    <citation type="journal article" date="2019" name="Nat. Med.">
        <title>A library of human gut bacterial isolates paired with longitudinal multiomics data enables mechanistic microbiome research.</title>
        <authorList>
            <person name="Poyet M."/>
            <person name="Groussin M."/>
            <person name="Gibbons S.M."/>
            <person name="Avila-Pacheco J."/>
            <person name="Jiang X."/>
            <person name="Kearney S.M."/>
            <person name="Perrotta A.R."/>
            <person name="Berdy B."/>
            <person name="Zhao S."/>
            <person name="Lieberman T.D."/>
            <person name="Swanson P.K."/>
            <person name="Smith M."/>
            <person name="Roesemann S."/>
            <person name="Alexander J.E."/>
            <person name="Rich S.A."/>
            <person name="Livny J."/>
            <person name="Vlamakis H."/>
            <person name="Clish C."/>
            <person name="Bullock K."/>
            <person name="Deik A."/>
            <person name="Scott J."/>
            <person name="Pierce K.A."/>
            <person name="Xavier R.J."/>
            <person name="Alm E.J."/>
        </authorList>
    </citation>
    <scope>NUCLEOTIDE SEQUENCE [LARGE SCALE GENOMIC DNA]</scope>
    <source>
        <strain evidence="10 12">BIOML-A14</strain>
    </source>
</reference>
<feature type="domain" description="Glycosyl-hydrolase 97 N-terminal" evidence="8">
    <location>
        <begin position="27"/>
        <end position="296"/>
    </location>
</feature>
<comment type="cofactor">
    <cofactor evidence="1">
        <name>Ca(2+)</name>
        <dbReference type="ChEBI" id="CHEBI:29108"/>
    </cofactor>
</comment>
<dbReference type="Gene3D" id="2.70.98.10">
    <property type="match status" value="1"/>
</dbReference>
<dbReference type="PANTHER" id="PTHR35803">
    <property type="entry name" value="GLUCAN 1,4-ALPHA-GLUCOSIDASE SUSB-RELATED"/>
    <property type="match status" value="1"/>
</dbReference>
<dbReference type="Gene3D" id="3.20.20.70">
    <property type="entry name" value="Aldolase class I"/>
    <property type="match status" value="1"/>
</dbReference>
<name>A0A139L454_BACOV</name>
<feature type="signal peptide" evidence="6">
    <location>
        <begin position="1"/>
        <end position="21"/>
    </location>
</feature>
<evidence type="ECO:0000259" key="9">
    <source>
        <dbReference type="Pfam" id="PF14509"/>
    </source>
</evidence>
<dbReference type="InterPro" id="IPR019563">
    <property type="entry name" value="GH97_catalytic"/>
</dbReference>
<dbReference type="AlphaFoldDB" id="A0A139L454"/>
<dbReference type="GO" id="GO:0030246">
    <property type="term" value="F:carbohydrate binding"/>
    <property type="evidence" value="ECO:0007669"/>
    <property type="project" value="InterPro"/>
</dbReference>